<dbReference type="InterPro" id="IPR003008">
    <property type="entry name" value="Tubulin_FtsZ_GTPase"/>
</dbReference>
<dbReference type="InterPro" id="IPR000158">
    <property type="entry name" value="Cell_div_FtsZ"/>
</dbReference>
<dbReference type="GO" id="GO:0005737">
    <property type="term" value="C:cytoplasm"/>
    <property type="evidence" value="ECO:0007669"/>
    <property type="project" value="UniProtKB-SubCell"/>
</dbReference>
<organism evidence="9">
    <name type="scientific">candidate division WOR-3 bacterium</name>
    <dbReference type="NCBI Taxonomy" id="2052148"/>
    <lineage>
        <taxon>Bacteria</taxon>
        <taxon>Bacteria division WOR-3</taxon>
    </lineage>
</organism>
<keyword evidence="4 6" id="KW-0717">Septation</keyword>
<name>A0A7V0XER0_UNCW3</name>
<dbReference type="PANTHER" id="PTHR30314:SF3">
    <property type="entry name" value="MITOCHONDRIAL DIVISION PROTEIN FSZA"/>
    <property type="match status" value="1"/>
</dbReference>
<sequence>MVNHRDTDESSKRIADKGVMSMIEPVDDSRLIRIGVFGTGGAGCNAINHMIDARLAHVEFYAVNTDLQALAMSSAANKIQIGAQLTGGLGSGGDPAIGRQAAEESIETIREQVTGLDMVFIAAGMGGGTGTGAAPVIAEAAREQGALVVAVVTRPFDFEGRARMGKAQEGVQALRSRVDTLIVLPNQRVLEVHGQEPCFEAFRMADEVLLNAVRGIADIVTSRQLINIDFADVRAVMAERGGAVMAVGQADGAGRATEAANLALSSPLIESVSIETARKVLLNVSGDEKMTLREVDEAAQVVSHATNGQADIRMGAARPRDLQSGIKVTVIATGLNEPLPTLDDVSDLLTDATLFPHRRRELDGEGRAVLKKNDLEVPTFLRRSLD</sequence>
<dbReference type="InterPro" id="IPR036525">
    <property type="entry name" value="Tubulin/FtsZ_GTPase_sf"/>
</dbReference>
<dbReference type="Pfam" id="PF12327">
    <property type="entry name" value="FtsZ_C"/>
    <property type="match status" value="1"/>
</dbReference>
<dbReference type="GO" id="GO:0000917">
    <property type="term" value="P:division septum assembly"/>
    <property type="evidence" value="ECO:0007669"/>
    <property type="project" value="UniProtKB-KW"/>
</dbReference>
<dbReference type="PROSITE" id="PS01134">
    <property type="entry name" value="FTSZ_1"/>
    <property type="match status" value="1"/>
</dbReference>
<dbReference type="Proteomes" id="UP000885672">
    <property type="component" value="Unassembled WGS sequence"/>
</dbReference>
<proteinExistence type="inferred from homology"/>
<dbReference type="Gene3D" id="3.40.50.1440">
    <property type="entry name" value="Tubulin/FtsZ, GTPase domain"/>
    <property type="match status" value="1"/>
</dbReference>
<evidence type="ECO:0000256" key="5">
    <source>
        <dbReference type="NCBIfam" id="TIGR00065"/>
    </source>
</evidence>
<keyword evidence="3 4" id="KW-0342">GTP-binding</keyword>
<evidence type="ECO:0000256" key="2">
    <source>
        <dbReference type="ARBA" id="ARBA00022741"/>
    </source>
</evidence>
<evidence type="ECO:0000259" key="8">
    <source>
        <dbReference type="SMART" id="SM00865"/>
    </source>
</evidence>
<protein>
    <recommendedName>
        <fullName evidence="4 5">Cell division protein FtsZ</fullName>
    </recommendedName>
</protein>
<dbReference type="GO" id="GO:0043093">
    <property type="term" value="P:FtsZ-dependent cytokinesis"/>
    <property type="evidence" value="ECO:0007669"/>
    <property type="project" value="UniProtKB-UniRule"/>
</dbReference>
<dbReference type="InterPro" id="IPR037103">
    <property type="entry name" value="Tubulin/FtsZ-like_C"/>
</dbReference>
<keyword evidence="4" id="KW-0963">Cytoplasm</keyword>
<dbReference type="GO" id="GO:0051258">
    <property type="term" value="P:protein polymerization"/>
    <property type="evidence" value="ECO:0007669"/>
    <property type="project" value="UniProtKB-UniRule"/>
</dbReference>
<dbReference type="CDD" id="cd02201">
    <property type="entry name" value="FtsZ_type1"/>
    <property type="match status" value="1"/>
</dbReference>
<dbReference type="SMART" id="SM00865">
    <property type="entry name" value="Tubulin_C"/>
    <property type="match status" value="1"/>
</dbReference>
<evidence type="ECO:0000256" key="4">
    <source>
        <dbReference type="HAMAP-Rule" id="MF_00909"/>
    </source>
</evidence>
<dbReference type="SUPFAM" id="SSF52490">
    <property type="entry name" value="Tubulin nucleotide-binding domain-like"/>
    <property type="match status" value="1"/>
</dbReference>
<dbReference type="PANTHER" id="PTHR30314">
    <property type="entry name" value="CELL DIVISION PROTEIN FTSZ-RELATED"/>
    <property type="match status" value="1"/>
</dbReference>
<evidence type="ECO:0000256" key="6">
    <source>
        <dbReference type="RuleBase" id="RU000631"/>
    </source>
</evidence>
<comment type="function">
    <text evidence="4 6">Essential cell division protein that forms a contractile ring structure (Z ring) at the future cell division site. The regulation of the ring assembly controls the timing and the location of cell division. One of the functions of the FtsZ ring is to recruit other cell division proteins to the septum to produce a new cell wall between the dividing cells. Binds GTP and shows GTPase activity.</text>
</comment>
<comment type="similarity">
    <text evidence="1 4 6">Belongs to the FtsZ family.</text>
</comment>
<dbReference type="NCBIfam" id="TIGR00065">
    <property type="entry name" value="ftsZ"/>
    <property type="match status" value="1"/>
</dbReference>
<dbReference type="Gene3D" id="3.30.1330.20">
    <property type="entry name" value="Tubulin/FtsZ, C-terminal domain"/>
    <property type="match status" value="1"/>
</dbReference>
<dbReference type="SMART" id="SM00864">
    <property type="entry name" value="Tubulin"/>
    <property type="match status" value="1"/>
</dbReference>
<comment type="subcellular location">
    <subcellularLocation>
        <location evidence="4">Cytoplasm</location>
    </subcellularLocation>
    <text evidence="4">Assembles at midcell at the inner surface of the cytoplasmic membrane.</text>
</comment>
<evidence type="ECO:0000256" key="3">
    <source>
        <dbReference type="ARBA" id="ARBA00023134"/>
    </source>
</evidence>
<comment type="caution">
    <text evidence="9">The sequence shown here is derived from an EMBL/GenBank/DDBJ whole genome shotgun (WGS) entry which is preliminary data.</text>
</comment>
<dbReference type="GO" id="GO:0003924">
    <property type="term" value="F:GTPase activity"/>
    <property type="evidence" value="ECO:0007669"/>
    <property type="project" value="UniProtKB-UniRule"/>
</dbReference>
<evidence type="ECO:0000259" key="7">
    <source>
        <dbReference type="SMART" id="SM00864"/>
    </source>
</evidence>
<dbReference type="InterPro" id="IPR024757">
    <property type="entry name" value="FtsZ_C"/>
</dbReference>
<evidence type="ECO:0000313" key="9">
    <source>
        <dbReference type="EMBL" id="HDQ98916.1"/>
    </source>
</evidence>
<dbReference type="InterPro" id="IPR045061">
    <property type="entry name" value="FtsZ/CetZ"/>
</dbReference>
<feature type="domain" description="Tubulin/FtsZ GTPase" evidence="7">
    <location>
        <begin position="33"/>
        <end position="224"/>
    </location>
</feature>
<evidence type="ECO:0000256" key="1">
    <source>
        <dbReference type="ARBA" id="ARBA00009690"/>
    </source>
</evidence>
<dbReference type="AlphaFoldDB" id="A0A7V0XER0"/>
<dbReference type="HAMAP" id="MF_00909">
    <property type="entry name" value="FtsZ"/>
    <property type="match status" value="1"/>
</dbReference>
<dbReference type="GO" id="GO:0005525">
    <property type="term" value="F:GTP binding"/>
    <property type="evidence" value="ECO:0007669"/>
    <property type="project" value="UniProtKB-UniRule"/>
</dbReference>
<dbReference type="EMBL" id="DSBX01000048">
    <property type="protein sequence ID" value="HDQ98916.1"/>
    <property type="molecule type" value="Genomic_DNA"/>
</dbReference>
<feature type="binding site" evidence="4">
    <location>
        <position position="163"/>
    </location>
    <ligand>
        <name>GTP</name>
        <dbReference type="ChEBI" id="CHEBI:37565"/>
    </ligand>
</feature>
<feature type="binding site" evidence="4">
    <location>
        <begin position="41"/>
        <end position="45"/>
    </location>
    <ligand>
        <name>GTP</name>
        <dbReference type="ChEBI" id="CHEBI:37565"/>
    </ligand>
</feature>
<keyword evidence="4 6" id="KW-0131">Cell cycle</keyword>
<gene>
    <name evidence="4 9" type="primary">ftsZ</name>
    <name evidence="9" type="ORF">ENN51_01320</name>
</gene>
<dbReference type="PRINTS" id="PR00423">
    <property type="entry name" value="CELLDVISFTSZ"/>
</dbReference>
<reference evidence="9" key="1">
    <citation type="journal article" date="2020" name="mSystems">
        <title>Genome- and Community-Level Interaction Insights into Carbon Utilization and Element Cycling Functions of Hydrothermarchaeota in Hydrothermal Sediment.</title>
        <authorList>
            <person name="Zhou Z."/>
            <person name="Liu Y."/>
            <person name="Xu W."/>
            <person name="Pan J."/>
            <person name="Luo Z.H."/>
            <person name="Li M."/>
        </authorList>
    </citation>
    <scope>NUCLEOTIDE SEQUENCE [LARGE SCALE GENOMIC DNA]</scope>
    <source>
        <strain evidence="9">SpSt-1182</strain>
    </source>
</reference>
<dbReference type="PROSITE" id="PS01135">
    <property type="entry name" value="FTSZ_2"/>
    <property type="match status" value="1"/>
</dbReference>
<keyword evidence="2 4" id="KW-0547">Nucleotide-binding</keyword>
<feature type="domain" description="Tubulin/FtsZ 2-layer sandwich" evidence="8">
    <location>
        <begin position="226"/>
        <end position="344"/>
    </location>
</feature>
<feature type="binding site" evidence="4">
    <location>
        <position position="206"/>
    </location>
    <ligand>
        <name>GTP</name>
        <dbReference type="ChEBI" id="CHEBI:37565"/>
    </ligand>
</feature>
<accession>A0A7V0XER0</accession>
<dbReference type="SUPFAM" id="SSF55307">
    <property type="entry name" value="Tubulin C-terminal domain-like"/>
    <property type="match status" value="1"/>
</dbReference>
<keyword evidence="4 6" id="KW-0132">Cell division</keyword>
<dbReference type="Pfam" id="PF00091">
    <property type="entry name" value="Tubulin"/>
    <property type="match status" value="1"/>
</dbReference>
<dbReference type="GO" id="GO:0032153">
    <property type="term" value="C:cell division site"/>
    <property type="evidence" value="ECO:0007669"/>
    <property type="project" value="UniProtKB-UniRule"/>
</dbReference>
<feature type="binding site" evidence="4">
    <location>
        <begin position="128"/>
        <end position="130"/>
    </location>
    <ligand>
        <name>GTP</name>
        <dbReference type="ChEBI" id="CHEBI:37565"/>
    </ligand>
</feature>
<dbReference type="InterPro" id="IPR020805">
    <property type="entry name" value="Cell_div_FtsZ_CS"/>
</dbReference>
<dbReference type="FunFam" id="3.40.50.1440:FF:000001">
    <property type="entry name" value="Cell division protein FtsZ"/>
    <property type="match status" value="1"/>
</dbReference>
<dbReference type="InterPro" id="IPR018316">
    <property type="entry name" value="Tubulin/FtsZ_2-layer-sand-dom"/>
</dbReference>
<feature type="binding site" evidence="4">
    <location>
        <position position="159"/>
    </location>
    <ligand>
        <name>GTP</name>
        <dbReference type="ChEBI" id="CHEBI:37565"/>
    </ligand>
</feature>
<dbReference type="InterPro" id="IPR008280">
    <property type="entry name" value="Tub_FtsZ_C"/>
</dbReference>
<comment type="subunit">
    <text evidence="4">Homodimer. Polymerizes to form a dynamic ring structure in a strictly GTP-dependent manner. Interacts directly with several other division proteins.</text>
</comment>